<name>A0A9D4QTM1_DREPO</name>
<evidence type="ECO:0000313" key="4">
    <source>
        <dbReference type="Proteomes" id="UP000828390"/>
    </source>
</evidence>
<feature type="transmembrane region" description="Helical" evidence="2">
    <location>
        <begin position="6"/>
        <end position="29"/>
    </location>
</feature>
<keyword evidence="4" id="KW-1185">Reference proteome</keyword>
<gene>
    <name evidence="3" type="ORF">DPMN_116520</name>
</gene>
<keyword evidence="2" id="KW-0472">Membrane</keyword>
<reference evidence="3" key="1">
    <citation type="journal article" date="2019" name="bioRxiv">
        <title>The Genome of the Zebra Mussel, Dreissena polymorpha: A Resource for Invasive Species Research.</title>
        <authorList>
            <person name="McCartney M.A."/>
            <person name="Auch B."/>
            <person name="Kono T."/>
            <person name="Mallez S."/>
            <person name="Zhang Y."/>
            <person name="Obille A."/>
            <person name="Becker A."/>
            <person name="Abrahante J.E."/>
            <person name="Garbe J."/>
            <person name="Badalamenti J.P."/>
            <person name="Herman A."/>
            <person name="Mangelson H."/>
            <person name="Liachko I."/>
            <person name="Sullivan S."/>
            <person name="Sone E.D."/>
            <person name="Koren S."/>
            <person name="Silverstein K.A.T."/>
            <person name="Beckman K.B."/>
            <person name="Gohl D.M."/>
        </authorList>
    </citation>
    <scope>NUCLEOTIDE SEQUENCE</scope>
    <source>
        <strain evidence="3">Duluth1</strain>
        <tissue evidence="3">Whole animal</tissue>
    </source>
</reference>
<proteinExistence type="predicted"/>
<sequence>MSAGLVGGIIAIVVVAVAAVVIVVVIVIIKKKNAKKVDPRIIDKEVTDVEETEKSRELDAVTPSVVKTEMSARNGVSHGKLTQVLGPEYTMSNATDEKKAEAVETAAEYHYVELHELESIHKLPPIETGHTPREALSPLDTQLKKSTLPAIK</sequence>
<accession>A0A9D4QTM1</accession>
<organism evidence="3 4">
    <name type="scientific">Dreissena polymorpha</name>
    <name type="common">Zebra mussel</name>
    <name type="synonym">Mytilus polymorpha</name>
    <dbReference type="NCBI Taxonomy" id="45954"/>
    <lineage>
        <taxon>Eukaryota</taxon>
        <taxon>Metazoa</taxon>
        <taxon>Spiralia</taxon>
        <taxon>Lophotrochozoa</taxon>
        <taxon>Mollusca</taxon>
        <taxon>Bivalvia</taxon>
        <taxon>Autobranchia</taxon>
        <taxon>Heteroconchia</taxon>
        <taxon>Euheterodonta</taxon>
        <taxon>Imparidentia</taxon>
        <taxon>Neoheterodontei</taxon>
        <taxon>Myida</taxon>
        <taxon>Dreissenoidea</taxon>
        <taxon>Dreissenidae</taxon>
        <taxon>Dreissena</taxon>
    </lineage>
</organism>
<keyword evidence="2" id="KW-1133">Transmembrane helix</keyword>
<evidence type="ECO:0000313" key="3">
    <source>
        <dbReference type="EMBL" id="KAH3843014.1"/>
    </source>
</evidence>
<evidence type="ECO:0000256" key="1">
    <source>
        <dbReference type="SAM" id="MobiDB-lite"/>
    </source>
</evidence>
<reference evidence="3" key="2">
    <citation type="submission" date="2020-11" db="EMBL/GenBank/DDBJ databases">
        <authorList>
            <person name="McCartney M.A."/>
            <person name="Auch B."/>
            <person name="Kono T."/>
            <person name="Mallez S."/>
            <person name="Becker A."/>
            <person name="Gohl D.M."/>
            <person name="Silverstein K.A.T."/>
            <person name="Koren S."/>
            <person name="Bechman K.B."/>
            <person name="Herman A."/>
            <person name="Abrahante J.E."/>
            <person name="Garbe J."/>
        </authorList>
    </citation>
    <scope>NUCLEOTIDE SEQUENCE</scope>
    <source>
        <strain evidence="3">Duluth1</strain>
        <tissue evidence="3">Whole animal</tissue>
    </source>
</reference>
<keyword evidence="2" id="KW-0812">Transmembrane</keyword>
<dbReference type="AlphaFoldDB" id="A0A9D4QTM1"/>
<dbReference type="Proteomes" id="UP000828390">
    <property type="component" value="Unassembled WGS sequence"/>
</dbReference>
<protein>
    <submittedName>
        <fullName evidence="3">Uncharacterized protein</fullName>
    </submittedName>
</protein>
<evidence type="ECO:0000256" key="2">
    <source>
        <dbReference type="SAM" id="Phobius"/>
    </source>
</evidence>
<comment type="caution">
    <text evidence="3">The sequence shown here is derived from an EMBL/GenBank/DDBJ whole genome shotgun (WGS) entry which is preliminary data.</text>
</comment>
<dbReference type="EMBL" id="JAIWYP010000004">
    <property type="protein sequence ID" value="KAH3843014.1"/>
    <property type="molecule type" value="Genomic_DNA"/>
</dbReference>
<feature type="region of interest" description="Disordered" evidence="1">
    <location>
        <begin position="125"/>
        <end position="152"/>
    </location>
</feature>